<dbReference type="FunFam" id="1.10.579.10:FF:000003">
    <property type="entry name" value="Deoxyribodipyrimidine photo-lyase"/>
    <property type="match status" value="1"/>
</dbReference>
<evidence type="ECO:0000256" key="10">
    <source>
        <dbReference type="RuleBase" id="RU004182"/>
    </source>
</evidence>
<reference evidence="13" key="1">
    <citation type="submission" date="2019-07" db="EMBL/GenBank/DDBJ databases">
        <title>Bacillus alkalisoli sp. nov. isolated from saline soil.</title>
        <authorList>
            <person name="Sun J.-Q."/>
            <person name="Xu L."/>
        </authorList>
    </citation>
    <scope>NUCLEOTIDE SEQUENCE [LARGE SCALE GENOMIC DNA]</scope>
    <source>
        <strain evidence="13">M4U3P1</strain>
    </source>
</reference>
<dbReference type="PANTHER" id="PTHR11455">
    <property type="entry name" value="CRYPTOCHROME"/>
    <property type="match status" value="1"/>
</dbReference>
<comment type="similarity">
    <text evidence="10">Belongs to the DNA photolyase family.</text>
</comment>
<feature type="domain" description="Photolyase/cryptochrome alpha/beta" evidence="11">
    <location>
        <begin position="3"/>
        <end position="133"/>
    </location>
</feature>
<evidence type="ECO:0000256" key="9">
    <source>
        <dbReference type="PIRSR" id="PIRSR602081-2"/>
    </source>
</evidence>
<keyword evidence="13" id="KW-1185">Reference proteome</keyword>
<dbReference type="Gene3D" id="3.40.50.620">
    <property type="entry name" value="HUPs"/>
    <property type="match status" value="1"/>
</dbReference>
<dbReference type="GO" id="GO:0003904">
    <property type="term" value="F:deoxyribodipyrimidine photo-lyase activity"/>
    <property type="evidence" value="ECO:0007669"/>
    <property type="project" value="UniProtKB-EC"/>
</dbReference>
<dbReference type="PANTHER" id="PTHR11455:SF9">
    <property type="entry name" value="CRYPTOCHROME CIRCADIAN CLOCK 5 ISOFORM X1"/>
    <property type="match status" value="1"/>
</dbReference>
<dbReference type="GO" id="GO:0009416">
    <property type="term" value="P:response to light stimulus"/>
    <property type="evidence" value="ECO:0007669"/>
    <property type="project" value="TreeGrafter"/>
</dbReference>
<evidence type="ECO:0000256" key="7">
    <source>
        <dbReference type="ARBA" id="ARBA00033999"/>
    </source>
</evidence>
<dbReference type="AlphaFoldDB" id="A0A859FB29"/>
<dbReference type="GO" id="GO:0000719">
    <property type="term" value="P:photoreactive repair"/>
    <property type="evidence" value="ECO:0007669"/>
    <property type="project" value="UniProtKB-ARBA"/>
</dbReference>
<dbReference type="PROSITE" id="PS00394">
    <property type="entry name" value="DNA_PHOTOLYASES_1_1"/>
    <property type="match status" value="1"/>
</dbReference>
<dbReference type="RefSeq" id="WP_176011150.1">
    <property type="nucleotide sequence ID" value="NZ_CP041372.2"/>
</dbReference>
<feature type="binding site" evidence="8">
    <location>
        <position position="272"/>
    </location>
    <ligand>
        <name>FAD</name>
        <dbReference type="ChEBI" id="CHEBI:57692"/>
    </ligand>
</feature>
<keyword evidence="12" id="KW-0456">Lyase</keyword>
<evidence type="ECO:0000256" key="3">
    <source>
        <dbReference type="ARBA" id="ARBA00014046"/>
    </source>
</evidence>
<dbReference type="GO" id="GO:0003677">
    <property type="term" value="F:DNA binding"/>
    <property type="evidence" value="ECO:0007669"/>
    <property type="project" value="TreeGrafter"/>
</dbReference>
<evidence type="ECO:0000256" key="4">
    <source>
        <dbReference type="ARBA" id="ARBA00022630"/>
    </source>
</evidence>
<dbReference type="InterPro" id="IPR002081">
    <property type="entry name" value="Cryptochrome/DNA_photolyase_1"/>
</dbReference>
<dbReference type="InterPro" id="IPR014729">
    <property type="entry name" value="Rossmann-like_a/b/a_fold"/>
</dbReference>
<dbReference type="EMBL" id="CP041372">
    <property type="protein sequence ID" value="QKS70563.1"/>
    <property type="molecule type" value="Genomic_DNA"/>
</dbReference>
<dbReference type="InterPro" id="IPR036134">
    <property type="entry name" value="Crypto/Photolyase_FAD-like_sf"/>
</dbReference>
<dbReference type="PROSITE" id="PS51645">
    <property type="entry name" value="PHR_CRY_ALPHA_BETA"/>
    <property type="match status" value="1"/>
</dbReference>
<keyword evidence="6 10" id="KW-0157">Chromophore</keyword>
<dbReference type="EC" id="4.1.99.3" evidence="2"/>
<comment type="cofactor">
    <cofactor evidence="1">
        <name>(6R)-5,10-methylene-5,6,7,8-tetrahydrofolate</name>
        <dbReference type="ChEBI" id="CHEBI:15636"/>
    </cofactor>
</comment>
<keyword evidence="4 8" id="KW-0285">Flavoprotein</keyword>
<dbReference type="KEGG" id="psua:FLK61_27830"/>
<sequence>MKKIHAIWLRNDFRIQDNPAVWNAYNQAEGDDGELLFFFHLHPDFLSSITQSNDYFFQTLQTFREYLKENNIRLQFLHGDPEKAFKKLLDVKGLASVSYAKDYTPFAKKRDELVTEMLRKKEIDVHACRGNYIHEPFEITKKDGTPYKVYTPYSKQWMQQDKNEIIKLEIEELAALSPQKAYLDKEAVAYFDEQVLPKCKRNWKRLGEEEAQKRMKHFLSGRVDHYDDMRDTPSKAGTSRLSPYLRTGAISARQIEQAIARKQSQTKGAETYIKELAWRDFYAMILHHFPETETKEFQEKFRSLDWNKDEDLLQAWKDGKTGFPIVDAGMRQLNAIGWMHNRLRMITASFLTKDFQIDWREGEAYFREKLIDHDPGSNIGGWQWAGSVGTDAVPYFRVFNPTTQSKRFDKEGEYIKKYVPELKDVPKKYIHEPHTMPESVQKEAGCIIGEDYPDPIVDHSEMRKRAIALYEEAKGD</sequence>
<dbReference type="InterPro" id="IPR036155">
    <property type="entry name" value="Crypto/Photolyase_N_sf"/>
</dbReference>
<evidence type="ECO:0000256" key="1">
    <source>
        <dbReference type="ARBA" id="ARBA00001932"/>
    </source>
</evidence>
<dbReference type="SUPFAM" id="SSF48173">
    <property type="entry name" value="Cryptochrome/photolyase FAD-binding domain"/>
    <property type="match status" value="1"/>
</dbReference>
<dbReference type="InterPro" id="IPR006050">
    <property type="entry name" value="DNA_photolyase_N"/>
</dbReference>
<feature type="binding site" evidence="8">
    <location>
        <begin position="275"/>
        <end position="282"/>
    </location>
    <ligand>
        <name>FAD</name>
        <dbReference type="ChEBI" id="CHEBI:57692"/>
    </ligand>
</feature>
<proteinExistence type="inferred from homology"/>
<accession>A0A859FB29</accession>
<evidence type="ECO:0000259" key="11">
    <source>
        <dbReference type="PROSITE" id="PS51645"/>
    </source>
</evidence>
<organism evidence="12 13">
    <name type="scientific">Paenalkalicoccus suaedae</name>
    <dbReference type="NCBI Taxonomy" id="2592382"/>
    <lineage>
        <taxon>Bacteria</taxon>
        <taxon>Bacillati</taxon>
        <taxon>Bacillota</taxon>
        <taxon>Bacilli</taxon>
        <taxon>Bacillales</taxon>
        <taxon>Bacillaceae</taxon>
        <taxon>Paenalkalicoccus</taxon>
    </lineage>
</organism>
<name>A0A859FB29_9BACI</name>
<dbReference type="GO" id="GO:0071949">
    <property type="term" value="F:FAD binding"/>
    <property type="evidence" value="ECO:0007669"/>
    <property type="project" value="TreeGrafter"/>
</dbReference>
<gene>
    <name evidence="12" type="ORF">FLK61_27830</name>
</gene>
<evidence type="ECO:0000256" key="5">
    <source>
        <dbReference type="ARBA" id="ARBA00022827"/>
    </source>
</evidence>
<dbReference type="Gene3D" id="1.25.40.80">
    <property type="match status" value="1"/>
</dbReference>
<feature type="site" description="Electron transfer via tryptophanyl radical" evidence="9">
    <location>
        <position position="382"/>
    </location>
</feature>
<comment type="cofactor">
    <cofactor evidence="8">
        <name>FAD</name>
        <dbReference type="ChEBI" id="CHEBI:57692"/>
    </cofactor>
    <text evidence="8">Binds 1 FAD per subunit.</text>
</comment>
<evidence type="ECO:0000256" key="8">
    <source>
        <dbReference type="PIRSR" id="PIRSR602081-1"/>
    </source>
</evidence>
<dbReference type="Gene3D" id="1.10.579.10">
    <property type="entry name" value="DNA Cyclobutane Dipyrimidine Photolyase, subunit A, domain 3"/>
    <property type="match status" value="1"/>
</dbReference>
<dbReference type="Pfam" id="PF03441">
    <property type="entry name" value="FAD_binding_7"/>
    <property type="match status" value="1"/>
</dbReference>
<evidence type="ECO:0000313" key="13">
    <source>
        <dbReference type="Proteomes" id="UP000318138"/>
    </source>
</evidence>
<evidence type="ECO:0000256" key="6">
    <source>
        <dbReference type="ARBA" id="ARBA00022991"/>
    </source>
</evidence>
<protein>
    <recommendedName>
        <fullName evidence="3">Deoxyribodipyrimidine photo-lyase</fullName>
        <ecNumber evidence="2">4.1.99.3</ecNumber>
    </recommendedName>
</protein>
<feature type="site" description="Electron transfer via tryptophanyl radical" evidence="9">
    <location>
        <position position="359"/>
    </location>
</feature>
<dbReference type="InterPro" id="IPR005101">
    <property type="entry name" value="Cryptochr/Photolyase_FAD-bd"/>
</dbReference>
<feature type="binding site" evidence="8">
    <location>
        <begin position="238"/>
        <end position="242"/>
    </location>
    <ligand>
        <name>FAD</name>
        <dbReference type="ChEBI" id="CHEBI:57692"/>
    </ligand>
</feature>
<dbReference type="Proteomes" id="UP000318138">
    <property type="component" value="Chromosome"/>
</dbReference>
<dbReference type="InterPro" id="IPR018394">
    <property type="entry name" value="DNA_photolyase_1_CS_C"/>
</dbReference>
<evidence type="ECO:0000313" key="12">
    <source>
        <dbReference type="EMBL" id="QKS70563.1"/>
    </source>
</evidence>
<comment type="catalytic activity">
    <reaction evidence="7">
        <text>cyclobutadipyrimidine (in DNA) = 2 pyrimidine residues (in DNA).</text>
        <dbReference type="EC" id="4.1.99.3"/>
    </reaction>
</comment>
<feature type="binding site" evidence="8">
    <location>
        <position position="226"/>
    </location>
    <ligand>
        <name>FAD</name>
        <dbReference type="ChEBI" id="CHEBI:57692"/>
    </ligand>
</feature>
<dbReference type="PRINTS" id="PR00147">
    <property type="entry name" value="DNAPHOTLYASE"/>
</dbReference>
<evidence type="ECO:0000256" key="2">
    <source>
        <dbReference type="ARBA" id="ARBA00013149"/>
    </source>
</evidence>
<keyword evidence="5 8" id="KW-0274">FAD</keyword>
<dbReference type="Pfam" id="PF00875">
    <property type="entry name" value="DNA_photolyase"/>
    <property type="match status" value="1"/>
</dbReference>
<feature type="site" description="Electron transfer via tryptophanyl radical" evidence="9">
    <location>
        <position position="306"/>
    </location>
</feature>
<dbReference type="SUPFAM" id="SSF52425">
    <property type="entry name" value="Cryptochrome/photolyase, N-terminal domain"/>
    <property type="match status" value="1"/>
</dbReference>
<feature type="binding site" evidence="8">
    <location>
        <begin position="372"/>
        <end position="374"/>
    </location>
    <ligand>
        <name>FAD</name>
        <dbReference type="ChEBI" id="CHEBI:57692"/>
    </ligand>
</feature>